<dbReference type="EMBL" id="JAUEPU010000013">
    <property type="protein sequence ID" value="KAK0497282.1"/>
    <property type="molecule type" value="Genomic_DNA"/>
</dbReference>
<feature type="transmembrane region" description="Helical" evidence="1">
    <location>
        <begin position="109"/>
        <end position="132"/>
    </location>
</feature>
<keyword evidence="1" id="KW-0812">Transmembrane</keyword>
<dbReference type="Proteomes" id="UP001175228">
    <property type="component" value="Unassembled WGS sequence"/>
</dbReference>
<evidence type="ECO:0000313" key="3">
    <source>
        <dbReference type="Proteomes" id="UP001175228"/>
    </source>
</evidence>
<accession>A0AA39Q6Q1</accession>
<gene>
    <name evidence="2" type="ORF">EDD18DRAFT_148792</name>
</gene>
<comment type="caution">
    <text evidence="2">The sequence shown here is derived from an EMBL/GenBank/DDBJ whole genome shotgun (WGS) entry which is preliminary data.</text>
</comment>
<keyword evidence="1" id="KW-0472">Membrane</keyword>
<reference evidence="2" key="1">
    <citation type="submission" date="2023-06" db="EMBL/GenBank/DDBJ databases">
        <authorList>
            <consortium name="Lawrence Berkeley National Laboratory"/>
            <person name="Ahrendt S."/>
            <person name="Sahu N."/>
            <person name="Indic B."/>
            <person name="Wong-Bajracharya J."/>
            <person name="Merenyi Z."/>
            <person name="Ke H.-M."/>
            <person name="Monk M."/>
            <person name="Kocsube S."/>
            <person name="Drula E."/>
            <person name="Lipzen A."/>
            <person name="Balint B."/>
            <person name="Henrissat B."/>
            <person name="Andreopoulos B."/>
            <person name="Martin F.M."/>
            <person name="Harder C.B."/>
            <person name="Rigling D."/>
            <person name="Ford K.L."/>
            <person name="Foster G.D."/>
            <person name="Pangilinan J."/>
            <person name="Papanicolaou A."/>
            <person name="Barry K."/>
            <person name="LaButti K."/>
            <person name="Viragh M."/>
            <person name="Koriabine M."/>
            <person name="Yan M."/>
            <person name="Riley R."/>
            <person name="Champramary S."/>
            <person name="Plett K.L."/>
            <person name="Tsai I.J."/>
            <person name="Slot J."/>
            <person name="Sipos G."/>
            <person name="Plett J."/>
            <person name="Nagy L.G."/>
            <person name="Grigoriev I.V."/>
        </authorList>
    </citation>
    <scope>NUCLEOTIDE SEQUENCE</scope>
    <source>
        <strain evidence="2">HWK02</strain>
    </source>
</reference>
<evidence type="ECO:0000313" key="2">
    <source>
        <dbReference type="EMBL" id="KAK0497282.1"/>
    </source>
</evidence>
<feature type="transmembrane region" description="Helical" evidence="1">
    <location>
        <begin position="173"/>
        <end position="191"/>
    </location>
</feature>
<feature type="transmembrane region" description="Helical" evidence="1">
    <location>
        <begin position="138"/>
        <end position="161"/>
    </location>
</feature>
<sequence length="212" mass="23847">MLSPQLPYNCDYAIIPPPPDAPEDKWCSLNATSVTLACIICVFCMAYTLLSVQLADDLYRGCVTTYLVFRSSKRTASLHDNVAINDAQDKRNRSRRAPLPKPAKVRVHLYSWILVIAFIQTGWGICAAIANVDTLAQMVFGSLAGFVALFNWIWASVLLSYNYRPDSRHALTSAKAHLVSYATLAVAWLVLSTEKRLYGVWRARRQLAWDEF</sequence>
<feature type="transmembrane region" description="Helical" evidence="1">
    <location>
        <begin position="29"/>
        <end position="50"/>
    </location>
</feature>
<keyword evidence="1" id="KW-1133">Transmembrane helix</keyword>
<protein>
    <submittedName>
        <fullName evidence="2">Uncharacterized protein</fullName>
    </submittedName>
</protein>
<name>A0AA39Q6Q1_9AGAR</name>
<evidence type="ECO:0000256" key="1">
    <source>
        <dbReference type="SAM" id="Phobius"/>
    </source>
</evidence>
<organism evidence="2 3">
    <name type="scientific">Armillaria luteobubalina</name>
    <dbReference type="NCBI Taxonomy" id="153913"/>
    <lineage>
        <taxon>Eukaryota</taxon>
        <taxon>Fungi</taxon>
        <taxon>Dikarya</taxon>
        <taxon>Basidiomycota</taxon>
        <taxon>Agaricomycotina</taxon>
        <taxon>Agaricomycetes</taxon>
        <taxon>Agaricomycetidae</taxon>
        <taxon>Agaricales</taxon>
        <taxon>Marasmiineae</taxon>
        <taxon>Physalacriaceae</taxon>
        <taxon>Armillaria</taxon>
    </lineage>
</organism>
<keyword evidence="3" id="KW-1185">Reference proteome</keyword>
<dbReference type="AlphaFoldDB" id="A0AA39Q6Q1"/>
<proteinExistence type="predicted"/>